<keyword evidence="1" id="KW-0472">Membrane</keyword>
<evidence type="ECO:0000313" key="2">
    <source>
        <dbReference type="EMBL" id="QHS86668.1"/>
    </source>
</evidence>
<feature type="transmembrane region" description="Helical" evidence="1">
    <location>
        <begin position="6"/>
        <end position="26"/>
    </location>
</feature>
<keyword evidence="1" id="KW-0812">Transmembrane</keyword>
<keyword evidence="1" id="KW-1133">Transmembrane helix</keyword>
<dbReference type="AlphaFoldDB" id="A0A6C0B587"/>
<protein>
    <submittedName>
        <fullName evidence="2">Uncharacterized protein</fullName>
    </submittedName>
</protein>
<dbReference type="EMBL" id="MN739060">
    <property type="protein sequence ID" value="QHS86668.1"/>
    <property type="molecule type" value="Genomic_DNA"/>
</dbReference>
<evidence type="ECO:0000256" key="1">
    <source>
        <dbReference type="SAM" id="Phobius"/>
    </source>
</evidence>
<proteinExistence type="predicted"/>
<accession>A0A6C0B587</accession>
<organism evidence="2">
    <name type="scientific">viral metagenome</name>
    <dbReference type="NCBI Taxonomy" id="1070528"/>
    <lineage>
        <taxon>unclassified sequences</taxon>
        <taxon>metagenomes</taxon>
        <taxon>organismal metagenomes</taxon>
    </lineage>
</organism>
<reference evidence="2" key="1">
    <citation type="journal article" date="2020" name="Nature">
        <title>Giant virus diversity and host interactions through global metagenomics.</title>
        <authorList>
            <person name="Schulz F."/>
            <person name="Roux S."/>
            <person name="Paez-Espino D."/>
            <person name="Jungbluth S."/>
            <person name="Walsh D.A."/>
            <person name="Denef V.J."/>
            <person name="McMahon K.D."/>
            <person name="Konstantinidis K.T."/>
            <person name="Eloe-Fadrosh E.A."/>
            <person name="Kyrpides N.C."/>
            <person name="Woyke T."/>
        </authorList>
    </citation>
    <scope>NUCLEOTIDE SEQUENCE</scope>
    <source>
        <strain evidence="2">GVMAG-M-3300009422-16</strain>
    </source>
</reference>
<sequence>MKIIALKASIILIFALIVIITCFHFYKYSNKTKKYEIVQRNLDNISGDDLYMNLNPLVITFIEDNTLKYNIDTYSLKTALTIKENYINLDAETEKYMTHNNEICLIRPHKNTTITLINPKFNHFVTKVNQDSYFKYFNLPKENYSHVNSIDIVLHVHNIYCVPRFWLFKFNEVQKVDIYLTHNIFTKYFSYLI</sequence>
<name>A0A6C0B587_9ZZZZ</name>